<protein>
    <submittedName>
        <fullName evidence="2">DUF4198 domain-containing protein</fullName>
    </submittedName>
</protein>
<dbReference type="EMBL" id="JAGKQQ010000001">
    <property type="protein sequence ID" value="MBP3957305.1"/>
    <property type="molecule type" value="Genomic_DNA"/>
</dbReference>
<feature type="chain" id="PRO_5047212287" evidence="1">
    <location>
        <begin position="22"/>
        <end position="267"/>
    </location>
</feature>
<evidence type="ECO:0000313" key="3">
    <source>
        <dbReference type="Proteomes" id="UP000676565"/>
    </source>
</evidence>
<reference evidence="2 3" key="1">
    <citation type="submission" date="2021-04" db="EMBL/GenBank/DDBJ databases">
        <authorList>
            <person name="Ivanova A."/>
        </authorList>
    </citation>
    <scope>NUCLEOTIDE SEQUENCE [LARGE SCALE GENOMIC DNA]</scope>
    <source>
        <strain evidence="2 3">G18</strain>
    </source>
</reference>
<comment type="caution">
    <text evidence="2">The sequence shown here is derived from an EMBL/GenBank/DDBJ whole genome shotgun (WGS) entry which is preliminary data.</text>
</comment>
<evidence type="ECO:0000313" key="2">
    <source>
        <dbReference type="EMBL" id="MBP3957305.1"/>
    </source>
</evidence>
<evidence type="ECO:0000256" key="1">
    <source>
        <dbReference type="SAM" id="SignalP"/>
    </source>
</evidence>
<gene>
    <name evidence="2" type="ORF">J8F10_18835</name>
</gene>
<keyword evidence="3" id="KW-1185">Reference proteome</keyword>
<proteinExistence type="predicted"/>
<dbReference type="Pfam" id="PF10670">
    <property type="entry name" value="DUF4198"/>
    <property type="match status" value="1"/>
</dbReference>
<feature type="signal peptide" evidence="1">
    <location>
        <begin position="1"/>
        <end position="21"/>
    </location>
</feature>
<dbReference type="Proteomes" id="UP000676565">
    <property type="component" value="Unassembled WGS sequence"/>
</dbReference>
<dbReference type="RefSeq" id="WP_210656236.1">
    <property type="nucleotide sequence ID" value="NZ_JAGKQQ010000001.1"/>
</dbReference>
<accession>A0ABS5BVL0</accession>
<dbReference type="InterPro" id="IPR019613">
    <property type="entry name" value="DUF4198"/>
</dbReference>
<organism evidence="2 3">
    <name type="scientific">Gemmata palustris</name>
    <dbReference type="NCBI Taxonomy" id="2822762"/>
    <lineage>
        <taxon>Bacteria</taxon>
        <taxon>Pseudomonadati</taxon>
        <taxon>Planctomycetota</taxon>
        <taxon>Planctomycetia</taxon>
        <taxon>Gemmatales</taxon>
        <taxon>Gemmataceae</taxon>
        <taxon>Gemmata</taxon>
    </lineage>
</organism>
<sequence>MSRLSLVAALVLALFAISAGAHDTWVQTNAHIIRTGDAIHIDLLLGNHGNDHRDFKIAGKLPAESVGSFVVVAPDGKSYDLKTDLADLGYAPKEGFHTVKFAPAKAGLYVAAQSSDSVVNHGKPVRAVRSAKTYFVVSNSLDKVPANLTGFDKPLGHKLELVPEVNPVAPMGPGTALKVKLLLAGKPLAGARVSFIPRGVALKEGTDPTYDRTTDKDGRASFTPKTGNYYLVVAHHETDEKGDKYEATKFAATLTVFVPDKCPCCDE</sequence>
<name>A0ABS5BVL0_9BACT</name>
<keyword evidence="1" id="KW-0732">Signal</keyword>